<evidence type="ECO:0000313" key="1">
    <source>
        <dbReference type="EMBL" id="GMS97989.1"/>
    </source>
</evidence>
<sequence length="117" mass="12387">GIDRHQLSPRARSDVATILNLRHRQRVAPADVVGMTVGIGGERRAIGAFYNGRCSTCYNCDRRSEGGTGGGLMSAINTPNCIGITPWDSSAVLQCKSVITSQCAISVFHSLIVALAI</sequence>
<protein>
    <submittedName>
        <fullName evidence="1">Uncharacterized protein</fullName>
    </submittedName>
</protein>
<reference evidence="1" key="1">
    <citation type="submission" date="2023-10" db="EMBL/GenBank/DDBJ databases">
        <title>Genome assembly of Pristionchus species.</title>
        <authorList>
            <person name="Yoshida K."/>
            <person name="Sommer R.J."/>
        </authorList>
    </citation>
    <scope>NUCLEOTIDE SEQUENCE</scope>
    <source>
        <strain evidence="1">RS0144</strain>
    </source>
</reference>
<feature type="non-terminal residue" evidence="1">
    <location>
        <position position="1"/>
    </location>
</feature>
<proteinExistence type="predicted"/>
<accession>A0AAV5TVG5</accession>
<dbReference type="EMBL" id="BTSX01000005">
    <property type="protein sequence ID" value="GMS97989.1"/>
    <property type="molecule type" value="Genomic_DNA"/>
</dbReference>
<dbReference type="Proteomes" id="UP001432027">
    <property type="component" value="Unassembled WGS sequence"/>
</dbReference>
<keyword evidence="2" id="KW-1185">Reference proteome</keyword>
<dbReference type="AlphaFoldDB" id="A0AAV5TVG5"/>
<feature type="non-terminal residue" evidence="1">
    <location>
        <position position="117"/>
    </location>
</feature>
<comment type="caution">
    <text evidence="1">The sequence shown here is derived from an EMBL/GenBank/DDBJ whole genome shotgun (WGS) entry which is preliminary data.</text>
</comment>
<evidence type="ECO:0000313" key="2">
    <source>
        <dbReference type="Proteomes" id="UP001432027"/>
    </source>
</evidence>
<gene>
    <name evidence="1" type="ORF">PENTCL1PPCAC_20164</name>
</gene>
<organism evidence="1 2">
    <name type="scientific">Pristionchus entomophagus</name>
    <dbReference type="NCBI Taxonomy" id="358040"/>
    <lineage>
        <taxon>Eukaryota</taxon>
        <taxon>Metazoa</taxon>
        <taxon>Ecdysozoa</taxon>
        <taxon>Nematoda</taxon>
        <taxon>Chromadorea</taxon>
        <taxon>Rhabditida</taxon>
        <taxon>Rhabditina</taxon>
        <taxon>Diplogasteromorpha</taxon>
        <taxon>Diplogasteroidea</taxon>
        <taxon>Neodiplogasteridae</taxon>
        <taxon>Pristionchus</taxon>
    </lineage>
</organism>
<name>A0AAV5TVG5_9BILA</name>